<feature type="domain" description="PLD phosphodiesterase" evidence="1">
    <location>
        <begin position="408"/>
        <end position="435"/>
    </location>
</feature>
<dbReference type="AlphaFoldDB" id="Q3A2Q4"/>
<keyword evidence="3" id="KW-1185">Reference proteome</keyword>
<organism evidence="2 3">
    <name type="scientific">Syntrophotalea carbinolica (strain DSM 2380 / NBRC 103641 / GraBd1)</name>
    <name type="common">Pelobacter carbinolicus</name>
    <dbReference type="NCBI Taxonomy" id="338963"/>
    <lineage>
        <taxon>Bacteria</taxon>
        <taxon>Pseudomonadati</taxon>
        <taxon>Thermodesulfobacteriota</taxon>
        <taxon>Desulfuromonadia</taxon>
        <taxon>Desulfuromonadales</taxon>
        <taxon>Syntrophotaleaceae</taxon>
        <taxon>Syntrophotalea</taxon>
    </lineage>
</organism>
<dbReference type="SUPFAM" id="SSF56024">
    <property type="entry name" value="Phospholipase D/nuclease"/>
    <property type="match status" value="2"/>
</dbReference>
<reference evidence="2 3" key="2">
    <citation type="journal article" date="2012" name="BMC Genomics">
        <title>The genome of Pelobacter carbinolicus reveals surprising metabolic capabilities and physiological features.</title>
        <authorList>
            <person name="Aklujkar M."/>
            <person name="Haveman S.A."/>
            <person name="Didonato R.Jr."/>
            <person name="Chertkov O."/>
            <person name="Han C.S."/>
            <person name="Land M.L."/>
            <person name="Brown P."/>
            <person name="Lovley D.R."/>
        </authorList>
    </citation>
    <scope>NUCLEOTIDE SEQUENCE [LARGE SCALE GENOMIC DNA]</scope>
    <source>
        <strain evidence="3">DSM 2380 / NBRC 103641 / GraBd1</strain>
    </source>
</reference>
<dbReference type="Pfam" id="PF13091">
    <property type="entry name" value="PLDc_2"/>
    <property type="match status" value="2"/>
</dbReference>
<dbReference type="PROSITE" id="PS51257">
    <property type="entry name" value="PROKAR_LIPOPROTEIN"/>
    <property type="match status" value="1"/>
</dbReference>
<name>Q3A2Q4_SYNC1</name>
<dbReference type="CDD" id="cd09113">
    <property type="entry name" value="PLDc_ymdC_like_2"/>
    <property type="match status" value="1"/>
</dbReference>
<dbReference type="PANTHER" id="PTHR21248:SF12">
    <property type="entry name" value="CARDIOLIPIN SYNTHASE C"/>
    <property type="match status" value="1"/>
</dbReference>
<dbReference type="CDD" id="cd09111">
    <property type="entry name" value="PLDc_ymdC_like_1"/>
    <property type="match status" value="1"/>
</dbReference>
<dbReference type="PANTHER" id="PTHR21248">
    <property type="entry name" value="CARDIOLIPIN SYNTHASE"/>
    <property type="match status" value="1"/>
</dbReference>
<dbReference type="EMBL" id="CP000142">
    <property type="protein sequence ID" value="ABA89353.2"/>
    <property type="molecule type" value="Genomic_DNA"/>
</dbReference>
<evidence type="ECO:0000313" key="3">
    <source>
        <dbReference type="Proteomes" id="UP000002534"/>
    </source>
</evidence>
<proteinExistence type="predicted"/>
<reference evidence="3" key="1">
    <citation type="submission" date="2005-10" db="EMBL/GenBank/DDBJ databases">
        <title>Complete sequence of Pelobacter carbinolicus DSM 2380.</title>
        <authorList>
            <person name="Copeland A."/>
            <person name="Lucas S."/>
            <person name="Lapidus A."/>
            <person name="Barry K."/>
            <person name="Detter J.C."/>
            <person name="Glavina T."/>
            <person name="Hammon N."/>
            <person name="Israni S."/>
            <person name="Pitluck S."/>
            <person name="Chertkov O."/>
            <person name="Schmutz J."/>
            <person name="Larimer F."/>
            <person name="Land M."/>
            <person name="Kyrpides N."/>
            <person name="Ivanova N."/>
            <person name="Richardson P."/>
        </authorList>
    </citation>
    <scope>NUCLEOTIDE SEQUENCE [LARGE SCALE GENOMIC DNA]</scope>
    <source>
        <strain evidence="3">DSM 2380 / NBRC 103641 / GraBd1</strain>
    </source>
</reference>
<dbReference type="GO" id="GO:0032049">
    <property type="term" value="P:cardiolipin biosynthetic process"/>
    <property type="evidence" value="ECO:0007669"/>
    <property type="project" value="UniProtKB-ARBA"/>
</dbReference>
<dbReference type="Gene3D" id="3.30.870.10">
    <property type="entry name" value="Endonuclease Chain A"/>
    <property type="match status" value="2"/>
</dbReference>
<dbReference type="STRING" id="338963.Pcar_2113"/>
<dbReference type="HOGENOM" id="CLU_026287_0_0_7"/>
<dbReference type="SMART" id="SM00155">
    <property type="entry name" value="PLDc"/>
    <property type="match status" value="2"/>
</dbReference>
<dbReference type="InterPro" id="IPR025202">
    <property type="entry name" value="PLD-like_dom"/>
</dbReference>
<evidence type="ECO:0000313" key="2">
    <source>
        <dbReference type="EMBL" id="ABA89353.2"/>
    </source>
</evidence>
<evidence type="ECO:0000259" key="1">
    <source>
        <dbReference type="PROSITE" id="PS50035"/>
    </source>
</evidence>
<dbReference type="eggNOG" id="COG1502">
    <property type="taxonomic scope" value="Bacteria"/>
</dbReference>
<dbReference type="GO" id="GO:0030572">
    <property type="term" value="F:phosphatidyltransferase activity"/>
    <property type="evidence" value="ECO:0007669"/>
    <property type="project" value="UniProtKB-ARBA"/>
</dbReference>
<accession>Q3A2Q4</accession>
<dbReference type="InterPro" id="IPR001736">
    <property type="entry name" value="PLipase_D/transphosphatidylase"/>
</dbReference>
<dbReference type="PROSITE" id="PS50035">
    <property type="entry name" value="PLD"/>
    <property type="match status" value="2"/>
</dbReference>
<dbReference type="Proteomes" id="UP000002534">
    <property type="component" value="Chromosome"/>
</dbReference>
<protein>
    <submittedName>
        <fullName evidence="2">Phospholipase D superfamily protein</fullName>
    </submittedName>
</protein>
<dbReference type="OrthoDB" id="9762009at2"/>
<sequence>MAMRPYLTCLLGLYVSLLSGCTIIDPSVIDRPFTRALHTAADTRLAKQYAPIVAEHAGLSGFRLIDSGLEALSTRLDLVDQAQKTIDLQYYILRSDLSGLILIDHLLAAADRGVRVRILIDDLHYEQSGTPLDSLDTHPNVELRIINPFLYRHSLLLGRMFEALWDFSRVQRRMHNKLFVVDNTVAIIGGRNLGDEYFEVHPRLDLRDIDLLAIGPVVPQLSTSFDSYWNYKQSLPVSALTERPADEKPLRDLRQILKKHKQRTDVHAYLQHLADSEVTEVPLTWAKGRLLADFPCKLVPDQPDCASLDFDRIYGLFQKAESELLIISPYFIPGKQGMGLFRHLRQNGIRVKVLTNSYAATDLKIVQAGYNRYRRRLLTEQVDLYEFKPTFPPPFTQRKKRSAFAGASQACMHAKAYVIDRKMVFVGSFNHDPRSATLNSEIGILVESPELAKQLAALFARYTQPQNSYRLQLEPWGKNRQRLVWQTEEDGKKRTYHQEPLTTWWQHLKNALMAVFAPEDLL</sequence>
<gene>
    <name evidence="2" type="ordered locus">Pcar_2113</name>
</gene>
<dbReference type="KEGG" id="pca:Pcar_2113"/>
<feature type="domain" description="PLD phosphodiesterase" evidence="1">
    <location>
        <begin position="170"/>
        <end position="197"/>
    </location>
</feature>